<protein>
    <submittedName>
        <fullName evidence="2">SFRICE_016934</fullName>
    </submittedName>
</protein>
<evidence type="ECO:0000313" key="2">
    <source>
        <dbReference type="EMBL" id="SOQ46377.1"/>
    </source>
</evidence>
<evidence type="ECO:0000256" key="1">
    <source>
        <dbReference type="SAM" id="MobiDB-lite"/>
    </source>
</evidence>
<gene>
    <name evidence="2" type="ORF">SFRICE_016934</name>
</gene>
<proteinExistence type="predicted"/>
<dbReference type="EMBL" id="ODYU01005482">
    <property type="protein sequence ID" value="SOQ46377.1"/>
    <property type="molecule type" value="Genomic_DNA"/>
</dbReference>
<accession>A0A2H1W012</accession>
<reference evidence="2" key="1">
    <citation type="submission" date="2016-07" db="EMBL/GenBank/DDBJ databases">
        <authorList>
            <person name="Bretaudeau A."/>
        </authorList>
    </citation>
    <scope>NUCLEOTIDE SEQUENCE</scope>
    <source>
        <strain evidence="2">Rice</strain>
        <tissue evidence="2">Whole body</tissue>
    </source>
</reference>
<feature type="compositionally biased region" description="Polar residues" evidence="1">
    <location>
        <begin position="51"/>
        <end position="60"/>
    </location>
</feature>
<feature type="region of interest" description="Disordered" evidence="1">
    <location>
        <begin position="23"/>
        <end position="60"/>
    </location>
</feature>
<sequence length="122" mass="13673">MPNGTILDSVLAPRKFRKSKNSPVILCPTRGSNPRPLVRQSHLRPLDQRGSHTNSVMSPSDVVMNQTVIMMKEVREIKDERHDITNSQVMLWSMYHLTDANMLATPAAKPNTVIRAGAKTKI</sequence>
<dbReference type="AlphaFoldDB" id="A0A2H1W012"/>
<name>A0A2H1W012_SPOFR</name>
<organism evidence="2">
    <name type="scientific">Spodoptera frugiperda</name>
    <name type="common">Fall armyworm</name>
    <dbReference type="NCBI Taxonomy" id="7108"/>
    <lineage>
        <taxon>Eukaryota</taxon>
        <taxon>Metazoa</taxon>
        <taxon>Ecdysozoa</taxon>
        <taxon>Arthropoda</taxon>
        <taxon>Hexapoda</taxon>
        <taxon>Insecta</taxon>
        <taxon>Pterygota</taxon>
        <taxon>Neoptera</taxon>
        <taxon>Endopterygota</taxon>
        <taxon>Lepidoptera</taxon>
        <taxon>Glossata</taxon>
        <taxon>Ditrysia</taxon>
        <taxon>Noctuoidea</taxon>
        <taxon>Noctuidae</taxon>
        <taxon>Amphipyrinae</taxon>
        <taxon>Spodoptera</taxon>
    </lineage>
</organism>